<feature type="non-terminal residue" evidence="1">
    <location>
        <position position="1"/>
    </location>
</feature>
<dbReference type="EMBL" id="ADVL01000652">
    <property type="protein sequence ID" value="EFH10600.1"/>
    <property type="molecule type" value="Genomic_DNA"/>
</dbReference>
<evidence type="ECO:0000313" key="2">
    <source>
        <dbReference type="Proteomes" id="UP000005324"/>
    </source>
</evidence>
<dbReference type="HOGENOM" id="CLU_2891371_0_0_5"/>
<reference evidence="1 2" key="1">
    <citation type="submission" date="2010-04" db="EMBL/GenBank/DDBJ databases">
        <authorList>
            <person name="Qin X."/>
            <person name="Bachman B."/>
            <person name="Battles P."/>
            <person name="Bell A."/>
            <person name="Bess C."/>
            <person name="Bickham C."/>
            <person name="Chaboub L."/>
            <person name="Chen D."/>
            <person name="Coyle M."/>
            <person name="Deiros D.R."/>
            <person name="Dinh H."/>
            <person name="Forbes L."/>
            <person name="Fowler G."/>
            <person name="Francisco L."/>
            <person name="Fu Q."/>
            <person name="Gubbala S."/>
            <person name="Hale W."/>
            <person name="Han Y."/>
            <person name="Hemphill L."/>
            <person name="Highlander S.K."/>
            <person name="Hirani K."/>
            <person name="Hogues M."/>
            <person name="Jackson L."/>
            <person name="Jakkamsetti A."/>
            <person name="Javaid M."/>
            <person name="Jiang H."/>
            <person name="Korchina V."/>
            <person name="Kovar C."/>
            <person name="Lara F."/>
            <person name="Lee S."/>
            <person name="Mata R."/>
            <person name="Mathew T."/>
            <person name="Moen C."/>
            <person name="Morales K."/>
            <person name="Munidasa M."/>
            <person name="Nazareth L."/>
            <person name="Ngo R."/>
            <person name="Nguyen L."/>
            <person name="Okwuonu G."/>
            <person name="Ongeri F."/>
            <person name="Patil S."/>
            <person name="Petrosino J."/>
            <person name="Pham C."/>
            <person name="Pham P."/>
            <person name="Pu L.-L."/>
            <person name="Puazo M."/>
            <person name="Raj R."/>
            <person name="Reid J."/>
            <person name="Rouhana J."/>
            <person name="Saada N."/>
            <person name="Shang Y."/>
            <person name="Simmons D."/>
            <person name="Thornton R."/>
            <person name="Warren J."/>
            <person name="Weissenberger G."/>
            <person name="Zhang J."/>
            <person name="Zhang L."/>
            <person name="Zhou C."/>
            <person name="Zhu D."/>
            <person name="Muzny D."/>
            <person name="Worley K."/>
            <person name="Gibbs R."/>
        </authorList>
    </citation>
    <scope>NUCLEOTIDE SEQUENCE [LARGE SCALE GENOMIC DNA]</scope>
    <source>
        <strain evidence="1 2">ATCC 49957</strain>
    </source>
</reference>
<evidence type="ECO:0000313" key="1">
    <source>
        <dbReference type="EMBL" id="EFH10600.1"/>
    </source>
</evidence>
<accession>D5RQ13</accession>
<organism evidence="1 2">
    <name type="scientific">Pseudoroseomonas cervicalis ATCC 49957</name>
    <dbReference type="NCBI Taxonomy" id="525371"/>
    <lineage>
        <taxon>Bacteria</taxon>
        <taxon>Pseudomonadati</taxon>
        <taxon>Pseudomonadota</taxon>
        <taxon>Alphaproteobacteria</taxon>
        <taxon>Acetobacterales</taxon>
        <taxon>Roseomonadaceae</taxon>
        <taxon>Roseomonas</taxon>
    </lineage>
</organism>
<name>D5RQ13_9PROT</name>
<dbReference type="AlphaFoldDB" id="D5RQ13"/>
<protein>
    <submittedName>
        <fullName evidence="1">Uncharacterized protein</fullName>
    </submittedName>
</protein>
<sequence>RYERRPGPPPRRGAVWQPGHWGWLRGQYVWVPGRWVEGRRGRWREGRWVERRGRWVWVEPGWR</sequence>
<dbReference type="Proteomes" id="UP000005324">
    <property type="component" value="Unassembled WGS sequence"/>
</dbReference>
<comment type="caution">
    <text evidence="1">The sequence shown here is derived from an EMBL/GenBank/DDBJ whole genome shotgun (WGS) entry which is preliminary data.</text>
</comment>
<proteinExistence type="predicted"/>
<gene>
    <name evidence="1" type="ORF">HMPREF0731_3175</name>
</gene>
<dbReference type="Pfam" id="PF12779">
    <property type="entry name" value="WXXGXW"/>
    <property type="match status" value="2"/>
</dbReference>
<keyword evidence="2" id="KW-1185">Reference proteome</keyword>
<dbReference type="InterPro" id="IPR024447">
    <property type="entry name" value="YXWGXW_rpt"/>
</dbReference>